<reference evidence="4 5" key="1">
    <citation type="submission" date="2015-01" db="EMBL/GenBank/DDBJ databases">
        <title>The Genome Sequence of Cladophialophora immunda CBS83496.</title>
        <authorList>
            <consortium name="The Broad Institute Genomics Platform"/>
            <person name="Cuomo C."/>
            <person name="de Hoog S."/>
            <person name="Gorbushina A."/>
            <person name="Stielow B."/>
            <person name="Teixiera M."/>
            <person name="Abouelleil A."/>
            <person name="Chapman S.B."/>
            <person name="Priest M."/>
            <person name="Young S.K."/>
            <person name="Wortman J."/>
            <person name="Nusbaum C."/>
            <person name="Birren B."/>
        </authorList>
    </citation>
    <scope>NUCLEOTIDE SEQUENCE [LARGE SCALE GENOMIC DNA]</scope>
    <source>
        <strain evidence="4 5">CBS 83496</strain>
    </source>
</reference>
<dbReference type="InterPro" id="IPR013079">
    <property type="entry name" value="6Phosfructo_kin"/>
</dbReference>
<dbReference type="InterPro" id="IPR027417">
    <property type="entry name" value="P-loop_NTPase"/>
</dbReference>
<protein>
    <recommendedName>
        <fullName evidence="3">6-phosphofructo-2-kinase domain-containing protein</fullName>
    </recommendedName>
</protein>
<evidence type="ECO:0000256" key="1">
    <source>
        <dbReference type="ARBA" id="ARBA00022741"/>
    </source>
</evidence>
<dbReference type="Gene3D" id="3.40.50.300">
    <property type="entry name" value="P-loop containing nucleotide triphosphate hydrolases"/>
    <property type="match status" value="1"/>
</dbReference>
<dbReference type="VEuPathDB" id="FungiDB:PV07_08639"/>
<dbReference type="InterPro" id="IPR003094">
    <property type="entry name" value="6Pfruct_kin"/>
</dbReference>
<dbReference type="EMBL" id="KN847044">
    <property type="protein sequence ID" value="KIW25473.1"/>
    <property type="molecule type" value="Genomic_DNA"/>
</dbReference>
<evidence type="ECO:0000313" key="5">
    <source>
        <dbReference type="Proteomes" id="UP000054466"/>
    </source>
</evidence>
<keyword evidence="1" id="KW-0547">Nucleotide-binding</keyword>
<dbReference type="GO" id="GO:0003873">
    <property type="term" value="F:6-phosphofructo-2-kinase activity"/>
    <property type="evidence" value="ECO:0007669"/>
    <property type="project" value="InterPro"/>
</dbReference>
<gene>
    <name evidence="4" type="ORF">PV07_08639</name>
</gene>
<evidence type="ECO:0000313" key="4">
    <source>
        <dbReference type="EMBL" id="KIW25473.1"/>
    </source>
</evidence>
<keyword evidence="2" id="KW-0067">ATP-binding</keyword>
<dbReference type="STRING" id="569365.A0A0D2C2L7"/>
<dbReference type="GO" id="GO:0006000">
    <property type="term" value="P:fructose metabolic process"/>
    <property type="evidence" value="ECO:0007669"/>
    <property type="project" value="InterPro"/>
</dbReference>
<dbReference type="HOGENOM" id="CLU_1825090_0_0_1"/>
<name>A0A0D2C2L7_9EURO</name>
<dbReference type="GO" id="GO:0005524">
    <property type="term" value="F:ATP binding"/>
    <property type="evidence" value="ECO:0007669"/>
    <property type="project" value="UniProtKB-KW"/>
</dbReference>
<dbReference type="PANTHER" id="PTHR10606">
    <property type="entry name" value="6-PHOSPHOFRUCTO-2-KINASE/FRUCTOSE-2,6-BISPHOSPHATASE"/>
    <property type="match status" value="1"/>
</dbReference>
<proteinExistence type="predicted"/>
<dbReference type="Pfam" id="PF01591">
    <property type="entry name" value="6PF2K"/>
    <property type="match status" value="1"/>
</dbReference>
<dbReference type="GeneID" id="27347833"/>
<dbReference type="OrthoDB" id="267323at2759"/>
<dbReference type="GO" id="GO:0005829">
    <property type="term" value="C:cytosol"/>
    <property type="evidence" value="ECO:0007669"/>
    <property type="project" value="TreeGrafter"/>
</dbReference>
<dbReference type="GO" id="GO:0006003">
    <property type="term" value="P:fructose 2,6-bisphosphate metabolic process"/>
    <property type="evidence" value="ECO:0007669"/>
    <property type="project" value="InterPro"/>
</dbReference>
<dbReference type="Proteomes" id="UP000054466">
    <property type="component" value="Unassembled WGS sequence"/>
</dbReference>
<dbReference type="RefSeq" id="XP_016245689.1">
    <property type="nucleotide sequence ID" value="XM_016395833.1"/>
</dbReference>
<dbReference type="PANTHER" id="PTHR10606:SF44">
    <property type="entry name" value="6-PHOSPHOFRUCTO 2-KINASE_FRUCTOSE 2,6-BISPHOSPHATASE LONG FORM"/>
    <property type="match status" value="1"/>
</dbReference>
<dbReference type="AlphaFoldDB" id="A0A0D2C2L7"/>
<evidence type="ECO:0000256" key="2">
    <source>
        <dbReference type="ARBA" id="ARBA00022840"/>
    </source>
</evidence>
<keyword evidence="5" id="KW-1185">Reference proteome</keyword>
<dbReference type="GO" id="GO:0004331">
    <property type="term" value="F:fructose-2,6-bisphosphate 2-phosphatase activity"/>
    <property type="evidence" value="ECO:0007669"/>
    <property type="project" value="TreeGrafter"/>
</dbReference>
<organism evidence="4 5">
    <name type="scientific">Cladophialophora immunda</name>
    <dbReference type="NCBI Taxonomy" id="569365"/>
    <lineage>
        <taxon>Eukaryota</taxon>
        <taxon>Fungi</taxon>
        <taxon>Dikarya</taxon>
        <taxon>Ascomycota</taxon>
        <taxon>Pezizomycotina</taxon>
        <taxon>Eurotiomycetes</taxon>
        <taxon>Chaetothyriomycetidae</taxon>
        <taxon>Chaetothyriales</taxon>
        <taxon>Herpotrichiellaceae</taxon>
        <taxon>Cladophialophora</taxon>
    </lineage>
</organism>
<feature type="domain" description="6-phosphofructo-2-kinase" evidence="3">
    <location>
        <begin position="65"/>
        <end position="140"/>
    </location>
</feature>
<accession>A0A0D2C2L7</accession>
<evidence type="ECO:0000259" key="3">
    <source>
        <dbReference type="Pfam" id="PF01591"/>
    </source>
</evidence>
<sequence>MVGETLAKQTQTLPVCLSLRVKAPIYASNRASFPPRVWLHAEYLLDGRGGGGGKVPFEAGPGLVKRHLRWTPVNTEVFIVGKYRRTDNPHPDAKFFDVNSRRRGEKARRTAAEAAIADILVWFKDKNNKVATLDATNFTKS</sequence>